<accession>A0A7C1GPB1</accession>
<comment type="caution">
    <text evidence="3">The sequence shown here is derived from an EMBL/GenBank/DDBJ whole genome shotgun (WGS) entry which is preliminary data.</text>
</comment>
<dbReference type="Pfam" id="PF12146">
    <property type="entry name" value="Hydrolase_4"/>
    <property type="match status" value="1"/>
</dbReference>
<evidence type="ECO:0000259" key="2">
    <source>
        <dbReference type="Pfam" id="PF12146"/>
    </source>
</evidence>
<feature type="transmembrane region" description="Helical" evidence="1">
    <location>
        <begin position="20"/>
        <end position="39"/>
    </location>
</feature>
<keyword evidence="1" id="KW-1133">Transmembrane helix</keyword>
<dbReference type="InterPro" id="IPR050261">
    <property type="entry name" value="FrsA_esterase"/>
</dbReference>
<dbReference type="InterPro" id="IPR029058">
    <property type="entry name" value="AB_hydrolase_fold"/>
</dbReference>
<name>A0A7C1GPB1_9CREN</name>
<dbReference type="Gene3D" id="3.40.50.1820">
    <property type="entry name" value="alpha/beta hydrolase"/>
    <property type="match status" value="1"/>
</dbReference>
<sequence>MFFDSFYNDKKMQKSKLGMYAAASLLLAILFSFLAYLVISDFGYVTVNDVRFYGPNGEMISAHLYVPADATPQKPAPGILAIHGYNNQKDYMTNTALELARRGYVVLSIDMTGHGFSEGNVGAFSYGAVAGLNYLRSLAYVDKNNIGLVGMSMGGWAIQSAALAVPDGYKAMFYMDSYVLPPTLAPRLKNVAIQMAFADEFTPFWLQVPTGKDIPKSPVLKQIFNVTEDIIPGKVYGDISKGTARILYEPYIDPAASTDDPTSIGNVIEWFSMTLQGGKNIPRNDLIFPIKQLFTSLAFLSAMFFIFSFGGYLLETETFKELKGTPPEYKGFTGYSYWIAALITTALPPLLFLPTFIEWGMNPMLLTIFTPQAPTNRYMAWQDTVALVTVVLLAIFYYASLRKKGFTLQHTGLDLSLKTVAKSFLFAALTLLPLYITLTYCYALFRTPFTLAGLPEPVVLRPMSTIRFTFAFTYFLPFLFYYLVTGVLFAGFMRYKEGKASLTMELLINSLIVSLGSIIFLLYYYVPLYIGMPQTLSWTYVYGGVPLAMIYYIVVPVVSILTICILTYFYRKTGKVWPGVFIATMLIVWYNVAFAAFHIAMPP</sequence>
<keyword evidence="3" id="KW-0378">Hydrolase</keyword>
<feature type="domain" description="Serine aminopeptidase S33" evidence="2">
    <location>
        <begin position="75"/>
        <end position="189"/>
    </location>
</feature>
<dbReference type="EMBL" id="DSAY01000060">
    <property type="protein sequence ID" value="HDP14772.1"/>
    <property type="molecule type" value="Genomic_DNA"/>
</dbReference>
<proteinExistence type="predicted"/>
<feature type="transmembrane region" description="Helical" evidence="1">
    <location>
        <begin position="420"/>
        <end position="445"/>
    </location>
</feature>
<keyword evidence="1" id="KW-0472">Membrane</keyword>
<evidence type="ECO:0000256" key="1">
    <source>
        <dbReference type="SAM" id="Phobius"/>
    </source>
</evidence>
<dbReference type="InterPro" id="IPR022742">
    <property type="entry name" value="Hydrolase_4"/>
</dbReference>
<feature type="transmembrane region" description="Helical" evidence="1">
    <location>
        <begin position="465"/>
        <end position="492"/>
    </location>
</feature>
<gene>
    <name evidence="3" type="ORF">ENN26_03205</name>
</gene>
<feature type="transmembrane region" description="Helical" evidence="1">
    <location>
        <begin position="546"/>
        <end position="569"/>
    </location>
</feature>
<reference evidence="3" key="1">
    <citation type="journal article" date="2020" name="mSystems">
        <title>Genome- and Community-Level Interaction Insights into Carbon Utilization and Element Cycling Functions of Hydrothermarchaeota in Hydrothermal Sediment.</title>
        <authorList>
            <person name="Zhou Z."/>
            <person name="Liu Y."/>
            <person name="Xu W."/>
            <person name="Pan J."/>
            <person name="Luo Z.H."/>
            <person name="Li M."/>
        </authorList>
    </citation>
    <scope>NUCLEOTIDE SEQUENCE [LARGE SCALE GENOMIC DNA]</scope>
    <source>
        <strain evidence="3">SpSt-116</strain>
    </source>
</reference>
<feature type="transmembrane region" description="Helical" evidence="1">
    <location>
        <begin position="576"/>
        <end position="600"/>
    </location>
</feature>
<feature type="transmembrane region" description="Helical" evidence="1">
    <location>
        <begin position="379"/>
        <end position="399"/>
    </location>
</feature>
<organism evidence="3">
    <name type="scientific">Thermofilum adornatum</name>
    <dbReference type="NCBI Taxonomy" id="1365176"/>
    <lineage>
        <taxon>Archaea</taxon>
        <taxon>Thermoproteota</taxon>
        <taxon>Thermoprotei</taxon>
        <taxon>Thermofilales</taxon>
        <taxon>Thermofilaceae</taxon>
        <taxon>Thermofilum</taxon>
    </lineage>
</organism>
<dbReference type="PANTHER" id="PTHR22946">
    <property type="entry name" value="DIENELACTONE HYDROLASE DOMAIN-CONTAINING PROTEIN-RELATED"/>
    <property type="match status" value="1"/>
</dbReference>
<dbReference type="GO" id="GO:0016787">
    <property type="term" value="F:hydrolase activity"/>
    <property type="evidence" value="ECO:0007669"/>
    <property type="project" value="UniProtKB-KW"/>
</dbReference>
<keyword evidence="1" id="KW-0812">Transmembrane</keyword>
<dbReference type="AlphaFoldDB" id="A0A7C1GPB1"/>
<evidence type="ECO:0000313" key="3">
    <source>
        <dbReference type="EMBL" id="HDP14772.1"/>
    </source>
</evidence>
<feature type="transmembrane region" description="Helical" evidence="1">
    <location>
        <begin position="504"/>
        <end position="526"/>
    </location>
</feature>
<feature type="transmembrane region" description="Helical" evidence="1">
    <location>
        <begin position="293"/>
        <end position="314"/>
    </location>
</feature>
<dbReference type="SUPFAM" id="SSF53474">
    <property type="entry name" value="alpha/beta-Hydrolases"/>
    <property type="match status" value="1"/>
</dbReference>
<feature type="transmembrane region" description="Helical" evidence="1">
    <location>
        <begin position="335"/>
        <end position="359"/>
    </location>
</feature>
<protein>
    <submittedName>
        <fullName evidence="3">Alpha/beta fold hydrolase</fullName>
    </submittedName>
</protein>